<feature type="domain" description="C2H2-type" evidence="10">
    <location>
        <begin position="121"/>
        <end position="148"/>
    </location>
</feature>
<evidence type="ECO:0000259" key="10">
    <source>
        <dbReference type="PROSITE" id="PS50157"/>
    </source>
</evidence>
<keyword evidence="5" id="KW-0862">Zinc</keyword>
<evidence type="ECO:0000256" key="3">
    <source>
        <dbReference type="ARBA" id="ARBA00022737"/>
    </source>
</evidence>
<protein>
    <recommendedName>
        <fullName evidence="10">C2H2-type domain-containing protein</fullName>
    </recommendedName>
</protein>
<evidence type="ECO:0000313" key="11">
    <source>
        <dbReference type="EnsemblMetazoa" id="AMAM013671-PA"/>
    </source>
</evidence>
<keyword evidence="6" id="KW-0805">Transcription regulation</keyword>
<evidence type="ECO:0000256" key="8">
    <source>
        <dbReference type="ARBA" id="ARBA00023242"/>
    </source>
</evidence>
<dbReference type="SUPFAM" id="SSF57667">
    <property type="entry name" value="beta-beta-alpha zinc fingers"/>
    <property type="match status" value="3"/>
</dbReference>
<name>A0A182SUG8_9DIPT</name>
<evidence type="ECO:0000256" key="1">
    <source>
        <dbReference type="ARBA" id="ARBA00004123"/>
    </source>
</evidence>
<dbReference type="GO" id="GO:0005634">
    <property type="term" value="C:nucleus"/>
    <property type="evidence" value="ECO:0007669"/>
    <property type="project" value="UniProtKB-SubCell"/>
</dbReference>
<feature type="domain" description="C2H2-type" evidence="10">
    <location>
        <begin position="149"/>
        <end position="176"/>
    </location>
</feature>
<feature type="domain" description="C2H2-type" evidence="10">
    <location>
        <begin position="176"/>
        <end position="199"/>
    </location>
</feature>
<evidence type="ECO:0000256" key="6">
    <source>
        <dbReference type="ARBA" id="ARBA00023015"/>
    </source>
</evidence>
<dbReference type="PROSITE" id="PS00028">
    <property type="entry name" value="ZINC_FINGER_C2H2_1"/>
    <property type="match status" value="6"/>
</dbReference>
<dbReference type="PROSITE" id="PS50157">
    <property type="entry name" value="ZINC_FINGER_C2H2_2"/>
    <property type="match status" value="6"/>
</dbReference>
<dbReference type="InterPro" id="IPR050636">
    <property type="entry name" value="C2H2-ZF_domain-containing"/>
</dbReference>
<dbReference type="Pfam" id="PF13894">
    <property type="entry name" value="zf-C2H2_4"/>
    <property type="match status" value="3"/>
</dbReference>
<feature type="domain" description="C2H2-type" evidence="10">
    <location>
        <begin position="205"/>
        <end position="227"/>
    </location>
</feature>
<dbReference type="InterPro" id="IPR013087">
    <property type="entry name" value="Znf_C2H2_type"/>
</dbReference>
<reference evidence="12" key="1">
    <citation type="submission" date="2013-09" db="EMBL/GenBank/DDBJ databases">
        <title>The Genome Sequence of Anopheles maculatus species B.</title>
        <authorList>
            <consortium name="The Broad Institute Genomics Platform"/>
            <person name="Neafsey D.E."/>
            <person name="Besansky N."/>
            <person name="Howell P."/>
            <person name="Walton C."/>
            <person name="Young S.K."/>
            <person name="Zeng Q."/>
            <person name="Gargeya S."/>
            <person name="Fitzgerald M."/>
            <person name="Haas B."/>
            <person name="Abouelleil A."/>
            <person name="Allen A.W."/>
            <person name="Alvarado L."/>
            <person name="Arachchi H.M."/>
            <person name="Berlin A.M."/>
            <person name="Chapman S.B."/>
            <person name="Gainer-Dewar J."/>
            <person name="Goldberg J."/>
            <person name="Griggs A."/>
            <person name="Gujja S."/>
            <person name="Hansen M."/>
            <person name="Howarth C."/>
            <person name="Imamovic A."/>
            <person name="Ireland A."/>
            <person name="Larimer J."/>
            <person name="McCowan C."/>
            <person name="Murphy C."/>
            <person name="Pearson M."/>
            <person name="Poon T.W."/>
            <person name="Priest M."/>
            <person name="Roberts A."/>
            <person name="Saif S."/>
            <person name="Shea T."/>
            <person name="Sisk P."/>
            <person name="Sykes S."/>
            <person name="Wortman J."/>
            <person name="Nusbaum C."/>
            <person name="Birren B."/>
        </authorList>
    </citation>
    <scope>NUCLEOTIDE SEQUENCE [LARGE SCALE GENOMIC DNA]</scope>
    <source>
        <strain evidence="12">maculatus3</strain>
    </source>
</reference>
<evidence type="ECO:0000256" key="7">
    <source>
        <dbReference type="ARBA" id="ARBA00023163"/>
    </source>
</evidence>
<comment type="subcellular location">
    <subcellularLocation>
        <location evidence="1">Nucleus</location>
    </subcellularLocation>
</comment>
<dbReference type="VEuPathDB" id="VectorBase:AMAM013671"/>
<feature type="domain" description="C2H2-type" evidence="10">
    <location>
        <begin position="64"/>
        <end position="91"/>
    </location>
</feature>
<evidence type="ECO:0000256" key="9">
    <source>
        <dbReference type="PROSITE-ProRule" id="PRU00042"/>
    </source>
</evidence>
<organism evidence="11 12">
    <name type="scientific">Anopheles maculatus</name>
    <dbReference type="NCBI Taxonomy" id="74869"/>
    <lineage>
        <taxon>Eukaryota</taxon>
        <taxon>Metazoa</taxon>
        <taxon>Ecdysozoa</taxon>
        <taxon>Arthropoda</taxon>
        <taxon>Hexapoda</taxon>
        <taxon>Insecta</taxon>
        <taxon>Pterygota</taxon>
        <taxon>Neoptera</taxon>
        <taxon>Endopterygota</taxon>
        <taxon>Diptera</taxon>
        <taxon>Nematocera</taxon>
        <taxon>Culicoidea</taxon>
        <taxon>Culicidae</taxon>
        <taxon>Anophelinae</taxon>
        <taxon>Anopheles</taxon>
        <taxon>Anopheles maculatus group</taxon>
    </lineage>
</organism>
<evidence type="ECO:0000313" key="12">
    <source>
        <dbReference type="Proteomes" id="UP000075901"/>
    </source>
</evidence>
<dbReference type="EnsemblMetazoa" id="AMAM013671-RA">
    <property type="protein sequence ID" value="AMAM013671-PA"/>
    <property type="gene ID" value="AMAM013671"/>
</dbReference>
<proteinExistence type="predicted"/>
<dbReference type="PANTHER" id="PTHR47772">
    <property type="entry name" value="ZINC FINGER PROTEIN 200"/>
    <property type="match status" value="1"/>
</dbReference>
<sequence length="336" mass="39347">RKQFQCEKCPYKTIFTVAYTIHTKKHEQNEGKYGFACNNPYCLQLFDTAQELKLHKRANPHKQYECDICGAELKHRISLEVHLERHVGITHFQCTYCTSSFHTKTEMQNHIAAIHISEDRAECEQCGSVFTSNKLLKQHIESHNTARNYECVECKRAFKTQHHLNRHFKVHSDVRFQCEHCDVSYTRRDKLRMHVEKAHKIQTYFVCDICVRSFDSDEALQQHLSRHKFPNNLECGICLVVCLTEESFNKHTCITYQDNYVCCGHDFKHHTVYNKHMMRHGIKTNARVRPKTDVLLGEERASKNAKEDRSHAFVLSGQSEKQVVSICGTFVCFRCT</sequence>
<keyword evidence="8" id="KW-0539">Nucleus</keyword>
<keyword evidence="3" id="KW-0677">Repeat</keyword>
<dbReference type="SMART" id="SM00355">
    <property type="entry name" value="ZnF_C2H2"/>
    <property type="match status" value="9"/>
</dbReference>
<dbReference type="InterPro" id="IPR036236">
    <property type="entry name" value="Znf_C2H2_sf"/>
</dbReference>
<evidence type="ECO:0000256" key="5">
    <source>
        <dbReference type="ARBA" id="ARBA00022833"/>
    </source>
</evidence>
<dbReference type="GO" id="GO:0008270">
    <property type="term" value="F:zinc ion binding"/>
    <property type="evidence" value="ECO:0007669"/>
    <property type="project" value="UniProtKB-KW"/>
</dbReference>
<accession>A0A182SUG8</accession>
<keyword evidence="4 9" id="KW-0863">Zinc-finger</keyword>
<keyword evidence="7" id="KW-0804">Transcription</keyword>
<reference evidence="11" key="2">
    <citation type="submission" date="2020-05" db="UniProtKB">
        <authorList>
            <consortium name="EnsemblMetazoa"/>
        </authorList>
    </citation>
    <scope>IDENTIFICATION</scope>
    <source>
        <strain evidence="11">maculatus3</strain>
    </source>
</reference>
<feature type="domain" description="C2H2-type" evidence="10">
    <location>
        <begin position="92"/>
        <end position="120"/>
    </location>
</feature>
<keyword evidence="12" id="KW-1185">Reference proteome</keyword>
<evidence type="ECO:0000256" key="4">
    <source>
        <dbReference type="ARBA" id="ARBA00022771"/>
    </source>
</evidence>
<keyword evidence="2" id="KW-0479">Metal-binding</keyword>
<evidence type="ECO:0000256" key="2">
    <source>
        <dbReference type="ARBA" id="ARBA00022723"/>
    </source>
</evidence>
<dbReference type="Gene3D" id="3.30.160.60">
    <property type="entry name" value="Classic Zinc Finger"/>
    <property type="match status" value="4"/>
</dbReference>
<dbReference type="Pfam" id="PF00096">
    <property type="entry name" value="zf-C2H2"/>
    <property type="match status" value="2"/>
</dbReference>
<dbReference type="Proteomes" id="UP000075901">
    <property type="component" value="Unassembled WGS sequence"/>
</dbReference>
<dbReference type="PANTHER" id="PTHR47772:SF12">
    <property type="entry name" value="RB-ASSOCIATED KRAB ZINC FINGER-RELATED"/>
    <property type="match status" value="1"/>
</dbReference>
<dbReference type="AlphaFoldDB" id="A0A182SUG8"/>